<keyword evidence="2" id="KW-0378">Hydrolase</keyword>
<evidence type="ECO:0000259" key="1">
    <source>
        <dbReference type="Pfam" id="PF04471"/>
    </source>
</evidence>
<name>A0A4Y8LTQ8_9BACL</name>
<evidence type="ECO:0000313" key="2">
    <source>
        <dbReference type="EMBL" id="TFE19431.1"/>
    </source>
</evidence>
<dbReference type="InterPro" id="IPR011335">
    <property type="entry name" value="Restrct_endonuc-II-like"/>
</dbReference>
<dbReference type="RefSeq" id="WP_135154627.1">
    <property type="nucleotide sequence ID" value="NZ_SOMN01000063.1"/>
</dbReference>
<evidence type="ECO:0000313" key="3">
    <source>
        <dbReference type="Proteomes" id="UP000297900"/>
    </source>
</evidence>
<feature type="domain" description="Restriction endonuclease type IV Mrr" evidence="1">
    <location>
        <begin position="12"/>
        <end position="122"/>
    </location>
</feature>
<dbReference type="Proteomes" id="UP000297900">
    <property type="component" value="Unassembled WGS sequence"/>
</dbReference>
<dbReference type="InterPro" id="IPR011856">
    <property type="entry name" value="tRNA_endonuc-like_dom_sf"/>
</dbReference>
<protein>
    <submittedName>
        <fullName evidence="2">Restriction endonuclease</fullName>
    </submittedName>
</protein>
<dbReference type="EMBL" id="SOMN01000063">
    <property type="protein sequence ID" value="TFE19431.1"/>
    <property type="molecule type" value="Genomic_DNA"/>
</dbReference>
<dbReference type="AlphaFoldDB" id="A0A4Y8LTQ8"/>
<keyword evidence="3" id="KW-1185">Reference proteome</keyword>
<gene>
    <name evidence="2" type="ORF">E2980_23300</name>
</gene>
<keyword evidence="2" id="KW-0255">Endonuclease</keyword>
<dbReference type="OrthoDB" id="8455814at2"/>
<dbReference type="InterPro" id="IPR007560">
    <property type="entry name" value="Restrct_endonuc_IV_Mrr"/>
</dbReference>
<dbReference type="Gene3D" id="3.40.1350.10">
    <property type="match status" value="1"/>
</dbReference>
<dbReference type="GO" id="GO:0004519">
    <property type="term" value="F:endonuclease activity"/>
    <property type="evidence" value="ECO:0007669"/>
    <property type="project" value="UniProtKB-KW"/>
</dbReference>
<proteinExistence type="predicted"/>
<comment type="caution">
    <text evidence="2">The sequence shown here is derived from an EMBL/GenBank/DDBJ whole genome shotgun (WGS) entry which is preliminary data.</text>
</comment>
<dbReference type="GO" id="GO:0003677">
    <property type="term" value="F:DNA binding"/>
    <property type="evidence" value="ECO:0007669"/>
    <property type="project" value="InterPro"/>
</dbReference>
<keyword evidence="2" id="KW-0540">Nuclease</keyword>
<organism evidence="2 3">
    <name type="scientific">Cohnella luojiensis</name>
    <dbReference type="NCBI Taxonomy" id="652876"/>
    <lineage>
        <taxon>Bacteria</taxon>
        <taxon>Bacillati</taxon>
        <taxon>Bacillota</taxon>
        <taxon>Bacilli</taxon>
        <taxon>Bacillales</taxon>
        <taxon>Paenibacillaceae</taxon>
        <taxon>Cohnella</taxon>
    </lineage>
</organism>
<sequence>MDSYPLDFMYPIAKISPEQFEMLVLRKFKESYPHADFTHRENISGVDGEYNIDLAIRFEELGVNFLVLVECKYHKNPIKRDYIQILKDKVESIGAQKGIIISSSSFQLGAINYAKAHNIALIRLINDEFIYERRCRDFTNKIKVPGILSGNVSMKWIESTGETSLTSKIIDNFNEVLVFVKN</sequence>
<accession>A0A4Y8LTQ8</accession>
<dbReference type="GO" id="GO:0009307">
    <property type="term" value="P:DNA restriction-modification system"/>
    <property type="evidence" value="ECO:0007669"/>
    <property type="project" value="InterPro"/>
</dbReference>
<reference evidence="2 3" key="1">
    <citation type="submission" date="2019-03" db="EMBL/GenBank/DDBJ databases">
        <title>Cohnella endophytica sp. nov., a novel endophytic bacterium isolated from bark of Sonneratia apetala.</title>
        <authorList>
            <person name="Tuo L."/>
        </authorList>
    </citation>
    <scope>NUCLEOTIDE SEQUENCE [LARGE SCALE GENOMIC DNA]</scope>
    <source>
        <strain evidence="2 3">CCTCC AB 208254</strain>
    </source>
</reference>
<dbReference type="SUPFAM" id="SSF52980">
    <property type="entry name" value="Restriction endonuclease-like"/>
    <property type="match status" value="1"/>
</dbReference>
<dbReference type="Pfam" id="PF04471">
    <property type="entry name" value="Mrr_cat"/>
    <property type="match status" value="1"/>
</dbReference>